<keyword evidence="8" id="KW-1185">Reference proteome</keyword>
<sequence>MSAPLIHDDPGLQPERTTLAWTRTTVSYAVCSAILLRWLPHFGLVIVGFIGLMVVMALGIYASQRARHRASVKGLTAGRVRAPVGAVATMTLSLTGFGVAGITLILLS</sequence>
<evidence type="ECO:0000256" key="5">
    <source>
        <dbReference type="SAM" id="Phobius"/>
    </source>
</evidence>
<comment type="subcellular location">
    <subcellularLocation>
        <location evidence="1">Endomembrane system</location>
        <topology evidence="1">Multi-pass membrane protein</topology>
    </subcellularLocation>
</comment>
<protein>
    <submittedName>
        <fullName evidence="7">DUF202 domain-containing protein</fullName>
    </submittedName>
</protein>
<name>A0ABT2FSZ3_9CORY</name>
<dbReference type="Proteomes" id="UP001205965">
    <property type="component" value="Unassembled WGS sequence"/>
</dbReference>
<gene>
    <name evidence="7" type="ORF">NYP18_00125</name>
</gene>
<organism evidence="7 8">
    <name type="scientific">Corynebacterium lemuris</name>
    <dbReference type="NCBI Taxonomy" id="1859292"/>
    <lineage>
        <taxon>Bacteria</taxon>
        <taxon>Bacillati</taxon>
        <taxon>Actinomycetota</taxon>
        <taxon>Actinomycetes</taxon>
        <taxon>Mycobacteriales</taxon>
        <taxon>Corynebacteriaceae</taxon>
        <taxon>Corynebacterium</taxon>
    </lineage>
</organism>
<dbReference type="EMBL" id="JANWTC010000001">
    <property type="protein sequence ID" value="MCS5478059.1"/>
    <property type="molecule type" value="Genomic_DNA"/>
</dbReference>
<feature type="transmembrane region" description="Helical" evidence="5">
    <location>
        <begin position="42"/>
        <end position="63"/>
    </location>
</feature>
<dbReference type="InterPro" id="IPR003807">
    <property type="entry name" value="DUF202"/>
</dbReference>
<evidence type="ECO:0000256" key="2">
    <source>
        <dbReference type="ARBA" id="ARBA00022692"/>
    </source>
</evidence>
<evidence type="ECO:0000313" key="7">
    <source>
        <dbReference type="EMBL" id="MCS5478059.1"/>
    </source>
</evidence>
<feature type="domain" description="DUF202" evidence="6">
    <location>
        <begin position="9"/>
        <end position="70"/>
    </location>
</feature>
<keyword evidence="4 5" id="KW-0472">Membrane</keyword>
<evidence type="ECO:0000313" key="8">
    <source>
        <dbReference type="Proteomes" id="UP001205965"/>
    </source>
</evidence>
<evidence type="ECO:0000259" key="6">
    <source>
        <dbReference type="Pfam" id="PF02656"/>
    </source>
</evidence>
<keyword evidence="2 5" id="KW-0812">Transmembrane</keyword>
<comment type="caution">
    <text evidence="7">The sequence shown here is derived from an EMBL/GenBank/DDBJ whole genome shotgun (WGS) entry which is preliminary data.</text>
</comment>
<evidence type="ECO:0000256" key="1">
    <source>
        <dbReference type="ARBA" id="ARBA00004127"/>
    </source>
</evidence>
<keyword evidence="3 5" id="KW-1133">Transmembrane helix</keyword>
<proteinExistence type="predicted"/>
<dbReference type="Pfam" id="PF02656">
    <property type="entry name" value="DUF202"/>
    <property type="match status" value="1"/>
</dbReference>
<dbReference type="RefSeq" id="WP_259426069.1">
    <property type="nucleotide sequence ID" value="NZ_JANWTC010000001.1"/>
</dbReference>
<evidence type="ECO:0000256" key="3">
    <source>
        <dbReference type="ARBA" id="ARBA00022989"/>
    </source>
</evidence>
<evidence type="ECO:0000256" key="4">
    <source>
        <dbReference type="ARBA" id="ARBA00023136"/>
    </source>
</evidence>
<reference evidence="7 8" key="1">
    <citation type="submission" date="2022-08" db="EMBL/GenBank/DDBJ databases">
        <title>YIM 101645 draft genome.</title>
        <authorList>
            <person name="Chen X."/>
        </authorList>
    </citation>
    <scope>NUCLEOTIDE SEQUENCE [LARGE SCALE GENOMIC DNA]</scope>
    <source>
        <strain evidence="7 8">YIM 101645</strain>
    </source>
</reference>
<accession>A0ABT2FSZ3</accession>
<feature type="transmembrane region" description="Helical" evidence="5">
    <location>
        <begin position="84"/>
        <end position="107"/>
    </location>
</feature>